<proteinExistence type="predicted"/>
<gene>
    <name evidence="2" type="ORF">V6x_52560</name>
</gene>
<evidence type="ECO:0000313" key="2">
    <source>
        <dbReference type="EMBL" id="QDU05518.1"/>
    </source>
</evidence>
<dbReference type="InterPro" id="IPR036397">
    <property type="entry name" value="RNaseH_sf"/>
</dbReference>
<organism evidence="2 3">
    <name type="scientific">Gimesia chilikensis</name>
    <dbReference type="NCBI Taxonomy" id="2605989"/>
    <lineage>
        <taxon>Bacteria</taxon>
        <taxon>Pseudomonadati</taxon>
        <taxon>Planctomycetota</taxon>
        <taxon>Planctomycetia</taxon>
        <taxon>Planctomycetales</taxon>
        <taxon>Planctomycetaceae</taxon>
        <taxon>Gimesia</taxon>
    </lineage>
</organism>
<accession>A0A517WJU1</accession>
<dbReference type="Gene3D" id="3.30.420.10">
    <property type="entry name" value="Ribonuclease H-like superfamily/Ribonuclease H"/>
    <property type="match status" value="1"/>
</dbReference>
<feature type="domain" description="Integrase catalytic" evidence="1">
    <location>
        <begin position="115"/>
        <end position="278"/>
    </location>
</feature>
<dbReference type="InterPro" id="IPR048020">
    <property type="entry name" value="Transpos_IS3"/>
</dbReference>
<dbReference type="SUPFAM" id="SSF53098">
    <property type="entry name" value="Ribonuclease H-like"/>
    <property type="match status" value="1"/>
</dbReference>
<dbReference type="EMBL" id="CP036347">
    <property type="protein sequence ID" value="QDU05518.1"/>
    <property type="molecule type" value="Genomic_DNA"/>
</dbReference>
<name>A0A517WJU1_9PLAN</name>
<dbReference type="InterPro" id="IPR001584">
    <property type="entry name" value="Integrase_cat-core"/>
</dbReference>
<dbReference type="InterPro" id="IPR012337">
    <property type="entry name" value="RNaseH-like_sf"/>
</dbReference>
<protein>
    <submittedName>
        <fullName evidence="2">IS2 transposase TnpB</fullName>
    </submittedName>
</protein>
<dbReference type="Proteomes" id="UP000320722">
    <property type="component" value="Chromosome"/>
</dbReference>
<dbReference type="PANTHER" id="PTHR47515">
    <property type="entry name" value="LOW CALCIUM RESPONSE LOCUS PROTEIN T"/>
    <property type="match status" value="1"/>
</dbReference>
<evidence type="ECO:0000313" key="3">
    <source>
        <dbReference type="Proteomes" id="UP000320722"/>
    </source>
</evidence>
<sequence length="301" mass="35321">MSPVKRCQAVTYVRNTLGPEIVSERRACRVLGQPRSTQRREPYLPDDEPRLVKRIIELATQYGRYGYRTIWGILLLEGWKVNHKRIERLWRREGLKVPKKQPKRRRLWLNDGSCVRLRPRYKDHVWSYDFVQDRTSDGRSFRMLVIMDEYSRECLSIDVARRLNSEDVLERLSDLFIQRGTPTYIRSDNGAEFTAKKVRKWLERVDVKTLFFEPGSPWENGYVESFNGTLRDQLLNGEIFDTLLEAKVLIERWRREYNTIRPHSSLGYQPPAPEAIAPCLPASATLQLANKDTDNHLGTVT</sequence>
<reference evidence="2 3" key="1">
    <citation type="submission" date="2019-02" db="EMBL/GenBank/DDBJ databases">
        <title>Deep-cultivation of Planctomycetes and their phenomic and genomic characterization uncovers novel biology.</title>
        <authorList>
            <person name="Wiegand S."/>
            <person name="Jogler M."/>
            <person name="Boedeker C."/>
            <person name="Pinto D."/>
            <person name="Vollmers J."/>
            <person name="Rivas-Marin E."/>
            <person name="Kohn T."/>
            <person name="Peeters S.H."/>
            <person name="Heuer A."/>
            <person name="Rast P."/>
            <person name="Oberbeckmann S."/>
            <person name="Bunk B."/>
            <person name="Jeske O."/>
            <person name="Meyerdierks A."/>
            <person name="Storesund J.E."/>
            <person name="Kallscheuer N."/>
            <person name="Luecker S."/>
            <person name="Lage O.M."/>
            <person name="Pohl T."/>
            <person name="Merkel B.J."/>
            <person name="Hornburger P."/>
            <person name="Mueller R.-W."/>
            <person name="Bruemmer F."/>
            <person name="Labrenz M."/>
            <person name="Spormann A.M."/>
            <person name="Op den Camp H."/>
            <person name="Overmann J."/>
            <person name="Amann R."/>
            <person name="Jetten M.S.M."/>
            <person name="Mascher T."/>
            <person name="Medema M.H."/>
            <person name="Devos D.P."/>
            <person name="Kaster A.-K."/>
            <person name="Ovreas L."/>
            <person name="Rohde M."/>
            <person name="Galperin M.Y."/>
            <person name="Jogler C."/>
        </authorList>
    </citation>
    <scope>NUCLEOTIDE SEQUENCE [LARGE SCALE GENOMIC DNA]</scope>
    <source>
        <strain evidence="2 3">V6</strain>
    </source>
</reference>
<evidence type="ECO:0000259" key="1">
    <source>
        <dbReference type="PROSITE" id="PS50994"/>
    </source>
</evidence>
<dbReference type="PROSITE" id="PS50994">
    <property type="entry name" value="INTEGRASE"/>
    <property type="match status" value="1"/>
</dbReference>
<dbReference type="PANTHER" id="PTHR47515:SF1">
    <property type="entry name" value="BLR2054 PROTEIN"/>
    <property type="match status" value="1"/>
</dbReference>
<dbReference type="Pfam" id="PF13276">
    <property type="entry name" value="HTH_21"/>
    <property type="match status" value="1"/>
</dbReference>
<dbReference type="NCBIfam" id="NF033516">
    <property type="entry name" value="transpos_IS3"/>
    <property type="match status" value="1"/>
</dbReference>
<dbReference type="AlphaFoldDB" id="A0A517WJU1"/>
<dbReference type="Pfam" id="PF13683">
    <property type="entry name" value="rve_3"/>
    <property type="match status" value="1"/>
</dbReference>
<dbReference type="InterPro" id="IPR025948">
    <property type="entry name" value="HTH-like_dom"/>
</dbReference>
<dbReference type="GO" id="GO:0003676">
    <property type="term" value="F:nucleic acid binding"/>
    <property type="evidence" value="ECO:0007669"/>
    <property type="project" value="InterPro"/>
</dbReference>
<dbReference type="GO" id="GO:0015074">
    <property type="term" value="P:DNA integration"/>
    <property type="evidence" value="ECO:0007669"/>
    <property type="project" value="InterPro"/>
</dbReference>